<evidence type="ECO:0000256" key="2">
    <source>
        <dbReference type="ARBA" id="ARBA00004065"/>
    </source>
</evidence>
<dbReference type="EMBL" id="CAUJNA010001780">
    <property type="protein sequence ID" value="CAJ1388993.1"/>
    <property type="molecule type" value="Genomic_DNA"/>
</dbReference>
<comment type="subcellular location">
    <subcellularLocation>
        <location evidence="3">Cytoplasm</location>
    </subcellularLocation>
</comment>
<comment type="caution">
    <text evidence="14">The sequence shown here is derived from an EMBL/GenBank/DDBJ whole genome shotgun (WGS) entry which is preliminary data.</text>
</comment>
<dbReference type="PANTHER" id="PTHR10954:SF23">
    <property type="entry name" value="RIBONUCLEASE"/>
    <property type="match status" value="1"/>
</dbReference>
<keyword evidence="6 11" id="KW-0540">Nuclease</keyword>
<dbReference type="Gene3D" id="3.30.420.10">
    <property type="entry name" value="Ribonuclease H-like superfamily/Ribonuclease H"/>
    <property type="match status" value="1"/>
</dbReference>
<keyword evidence="8 11" id="KW-0255">Endonuclease</keyword>
<dbReference type="GO" id="GO:0003723">
    <property type="term" value="F:RNA binding"/>
    <property type="evidence" value="ECO:0007669"/>
    <property type="project" value="UniProtKB-UniRule"/>
</dbReference>
<feature type="binding site" evidence="11">
    <location>
        <position position="36"/>
    </location>
    <ligand>
        <name>a divalent metal cation</name>
        <dbReference type="ChEBI" id="CHEBI:60240"/>
    </ligand>
</feature>
<dbReference type="GO" id="GO:0043137">
    <property type="term" value="P:DNA replication, removal of RNA primer"/>
    <property type="evidence" value="ECO:0007669"/>
    <property type="project" value="TreeGrafter"/>
</dbReference>
<feature type="binding site" evidence="11">
    <location>
        <position position="35"/>
    </location>
    <ligand>
        <name>a divalent metal cation</name>
        <dbReference type="ChEBI" id="CHEBI:60240"/>
    </ligand>
</feature>
<dbReference type="NCBIfam" id="NF000595">
    <property type="entry name" value="PRK00015.1-3"/>
    <property type="match status" value="1"/>
</dbReference>
<comment type="catalytic activity">
    <reaction evidence="1 11 12">
        <text>Endonucleolytic cleavage to 5'-phosphomonoester.</text>
        <dbReference type="EC" id="3.1.26.4"/>
    </reaction>
</comment>
<keyword evidence="5" id="KW-0963">Cytoplasm</keyword>
<gene>
    <name evidence="14" type="ORF">EVOR1521_LOCUS14712</name>
</gene>
<feature type="domain" description="RNase H type-2" evidence="13">
    <location>
        <begin position="29"/>
        <end position="274"/>
    </location>
</feature>
<evidence type="ECO:0000256" key="8">
    <source>
        <dbReference type="ARBA" id="ARBA00022759"/>
    </source>
</evidence>
<dbReference type="SUPFAM" id="SSF53098">
    <property type="entry name" value="Ribonuclease H-like"/>
    <property type="match status" value="1"/>
</dbReference>
<dbReference type="Proteomes" id="UP001178507">
    <property type="component" value="Unassembled WGS sequence"/>
</dbReference>
<dbReference type="GO" id="GO:0046872">
    <property type="term" value="F:metal ion binding"/>
    <property type="evidence" value="ECO:0007669"/>
    <property type="project" value="UniProtKB-KW"/>
</dbReference>
<organism evidence="14 15">
    <name type="scientific">Effrenium voratum</name>
    <dbReference type="NCBI Taxonomy" id="2562239"/>
    <lineage>
        <taxon>Eukaryota</taxon>
        <taxon>Sar</taxon>
        <taxon>Alveolata</taxon>
        <taxon>Dinophyceae</taxon>
        <taxon>Suessiales</taxon>
        <taxon>Symbiodiniaceae</taxon>
        <taxon>Effrenium</taxon>
    </lineage>
</organism>
<dbReference type="PANTHER" id="PTHR10954">
    <property type="entry name" value="RIBONUCLEASE H2 SUBUNIT A"/>
    <property type="match status" value="1"/>
</dbReference>
<dbReference type="GO" id="GO:0004523">
    <property type="term" value="F:RNA-DNA hybrid ribonuclease activity"/>
    <property type="evidence" value="ECO:0007669"/>
    <property type="project" value="UniProtKB-UniRule"/>
</dbReference>
<evidence type="ECO:0000313" key="15">
    <source>
        <dbReference type="Proteomes" id="UP001178507"/>
    </source>
</evidence>
<dbReference type="PROSITE" id="PS51975">
    <property type="entry name" value="RNASE_H_2"/>
    <property type="match status" value="1"/>
</dbReference>
<dbReference type="GO" id="GO:0005737">
    <property type="term" value="C:cytoplasm"/>
    <property type="evidence" value="ECO:0007669"/>
    <property type="project" value="UniProtKB-SubCell"/>
</dbReference>
<dbReference type="InterPro" id="IPR024567">
    <property type="entry name" value="RNase_HII/HIII_dom"/>
</dbReference>
<dbReference type="GO" id="GO:0032299">
    <property type="term" value="C:ribonuclease H2 complex"/>
    <property type="evidence" value="ECO:0007669"/>
    <property type="project" value="TreeGrafter"/>
</dbReference>
<reference evidence="14" key="1">
    <citation type="submission" date="2023-08" db="EMBL/GenBank/DDBJ databases">
        <authorList>
            <person name="Chen Y."/>
            <person name="Shah S."/>
            <person name="Dougan E. K."/>
            <person name="Thang M."/>
            <person name="Chan C."/>
        </authorList>
    </citation>
    <scope>NUCLEOTIDE SEQUENCE</scope>
</reference>
<dbReference type="EC" id="3.1.26.4" evidence="12"/>
<dbReference type="InterPro" id="IPR012337">
    <property type="entry name" value="RNaseH-like_sf"/>
</dbReference>
<keyword evidence="10" id="KW-0464">Manganese</keyword>
<evidence type="ECO:0000256" key="11">
    <source>
        <dbReference type="PROSITE-ProRule" id="PRU01319"/>
    </source>
</evidence>
<dbReference type="AlphaFoldDB" id="A0AA36IJL0"/>
<evidence type="ECO:0000256" key="3">
    <source>
        <dbReference type="ARBA" id="ARBA00004496"/>
    </source>
</evidence>
<feature type="binding site" evidence="11">
    <location>
        <position position="140"/>
    </location>
    <ligand>
        <name>a divalent metal cation</name>
        <dbReference type="ChEBI" id="CHEBI:60240"/>
    </ligand>
</feature>
<keyword evidence="15" id="KW-1185">Reference proteome</keyword>
<dbReference type="InterPro" id="IPR022898">
    <property type="entry name" value="RNase_HII"/>
</dbReference>
<evidence type="ECO:0000256" key="5">
    <source>
        <dbReference type="ARBA" id="ARBA00022490"/>
    </source>
</evidence>
<keyword evidence="7 11" id="KW-0479">Metal-binding</keyword>
<name>A0AA36IJL0_9DINO</name>
<evidence type="ECO:0000256" key="1">
    <source>
        <dbReference type="ARBA" id="ARBA00000077"/>
    </source>
</evidence>
<sequence>MGSTPNESDSDAKGAGLGAWERRLWQTTDVVIGVDEAGRGPLAGPVVAAAFAALSQDDEVLDLLSRVNDSKQLAEQQREQLFQELTDPKFKKRVIWAIAESSAAEIDATNILQASLSAMARAVRLLELGERLPESHVLVDGCNRPPELLHQGEKWTRLSQRDLEARKNQQKLSQFFASVPSQSKGSEHEKPKEVEAVIQGDGRVPSISAASIIAKVHRDRLMEAMDREHPAFGFKLHKGYGTEAHLQAIRTHGICHEHRKTFGPVRLLLEQKNVDICKALAATPKRSNTEMGLAKSPPKEGLYFWCKFCTRHPQARLARVAKKRKAKKR</sequence>
<dbReference type="Pfam" id="PF01351">
    <property type="entry name" value="RNase_HII"/>
    <property type="match status" value="2"/>
</dbReference>
<dbReference type="InterPro" id="IPR001352">
    <property type="entry name" value="RNase_HII/HIII"/>
</dbReference>
<protein>
    <recommendedName>
        <fullName evidence="12">Ribonuclease</fullName>
        <ecNumber evidence="12">3.1.26.4</ecNumber>
    </recommendedName>
</protein>
<dbReference type="InterPro" id="IPR036397">
    <property type="entry name" value="RNaseH_sf"/>
</dbReference>
<keyword evidence="9 11" id="KW-0378">Hydrolase</keyword>
<comment type="cofactor">
    <cofactor evidence="11">
        <name>Mn(2+)</name>
        <dbReference type="ChEBI" id="CHEBI:29035"/>
    </cofactor>
    <cofactor evidence="11">
        <name>Mg(2+)</name>
        <dbReference type="ChEBI" id="CHEBI:18420"/>
    </cofactor>
    <text evidence="11">Manganese or magnesium. Binds 1 divalent metal ion per monomer in the absence of substrate. May bind a second metal ion after substrate binding.</text>
</comment>
<evidence type="ECO:0000256" key="9">
    <source>
        <dbReference type="ARBA" id="ARBA00022801"/>
    </source>
</evidence>
<proteinExistence type="inferred from homology"/>
<comment type="similarity">
    <text evidence="4 12">Belongs to the RNase HII family.</text>
</comment>
<evidence type="ECO:0000256" key="6">
    <source>
        <dbReference type="ARBA" id="ARBA00022722"/>
    </source>
</evidence>
<accession>A0AA36IJL0</accession>
<comment type="function">
    <text evidence="2 12">Endonuclease that specifically degrades the RNA of RNA-DNA hybrids.</text>
</comment>
<dbReference type="CDD" id="cd07182">
    <property type="entry name" value="RNase_HII_bacteria_HII_like"/>
    <property type="match status" value="1"/>
</dbReference>
<evidence type="ECO:0000256" key="7">
    <source>
        <dbReference type="ARBA" id="ARBA00022723"/>
    </source>
</evidence>
<evidence type="ECO:0000256" key="10">
    <source>
        <dbReference type="ARBA" id="ARBA00023211"/>
    </source>
</evidence>
<evidence type="ECO:0000256" key="12">
    <source>
        <dbReference type="RuleBase" id="RU003515"/>
    </source>
</evidence>
<evidence type="ECO:0000259" key="13">
    <source>
        <dbReference type="PROSITE" id="PS51975"/>
    </source>
</evidence>
<dbReference type="GO" id="GO:0006298">
    <property type="term" value="P:mismatch repair"/>
    <property type="evidence" value="ECO:0007669"/>
    <property type="project" value="TreeGrafter"/>
</dbReference>
<evidence type="ECO:0000256" key="4">
    <source>
        <dbReference type="ARBA" id="ARBA00007383"/>
    </source>
</evidence>
<evidence type="ECO:0000313" key="14">
    <source>
        <dbReference type="EMBL" id="CAJ1388993.1"/>
    </source>
</evidence>